<evidence type="ECO:0000313" key="1">
    <source>
        <dbReference type="EMBL" id="OXA39050.1"/>
    </source>
</evidence>
<dbReference type="Proteomes" id="UP000198287">
    <property type="component" value="Unassembled WGS sequence"/>
</dbReference>
<sequence length="263" mass="30339">MKFQEEELQILDSLPAHIPETTRNKFVVTISDAVNSHFNLTTEWKICQKNVPKQGKNQCVTMTLLFLQALTDPSHKLENINIKKCLDFRYRAANWLLLTTPIGCKVLSFFKSKATDVLSTFQRRQNERESLSKIDDHVNELVDMCTKPDGTYSYDPDEHRLKKLEEDMRRSFEEGQIKYIMSELAANIDILGATPYAGILYGEEFLNAMQSSSDPDSFPPLTMGKPPYASDLIYCEIKKCWAYEPDERPTFSHFELIFNQMLA</sequence>
<accession>A0A226D1V2</accession>
<reference evidence="1 2" key="1">
    <citation type="submission" date="2015-12" db="EMBL/GenBank/DDBJ databases">
        <title>The genome of Folsomia candida.</title>
        <authorList>
            <person name="Faddeeva A."/>
            <person name="Derks M.F."/>
            <person name="Anvar Y."/>
            <person name="Smit S."/>
            <person name="Van Straalen N."/>
            <person name="Roelofs D."/>
        </authorList>
    </citation>
    <scope>NUCLEOTIDE SEQUENCE [LARGE SCALE GENOMIC DNA]</scope>
    <source>
        <strain evidence="1 2">VU population</strain>
        <tissue evidence="1">Whole body</tissue>
    </source>
</reference>
<evidence type="ECO:0000313" key="2">
    <source>
        <dbReference type="Proteomes" id="UP000198287"/>
    </source>
</evidence>
<dbReference type="EMBL" id="LNIX01000041">
    <property type="protein sequence ID" value="OXA39050.1"/>
    <property type="molecule type" value="Genomic_DNA"/>
</dbReference>
<organism evidence="1 2">
    <name type="scientific">Folsomia candida</name>
    <name type="common">Springtail</name>
    <dbReference type="NCBI Taxonomy" id="158441"/>
    <lineage>
        <taxon>Eukaryota</taxon>
        <taxon>Metazoa</taxon>
        <taxon>Ecdysozoa</taxon>
        <taxon>Arthropoda</taxon>
        <taxon>Hexapoda</taxon>
        <taxon>Collembola</taxon>
        <taxon>Entomobryomorpha</taxon>
        <taxon>Isotomoidea</taxon>
        <taxon>Isotomidae</taxon>
        <taxon>Proisotominae</taxon>
        <taxon>Folsomia</taxon>
    </lineage>
</organism>
<dbReference type="AlphaFoldDB" id="A0A226D1V2"/>
<comment type="caution">
    <text evidence="1">The sequence shown here is derived from an EMBL/GenBank/DDBJ whole genome shotgun (WGS) entry which is preliminary data.</text>
</comment>
<name>A0A226D1V2_FOLCA</name>
<keyword evidence="1" id="KW-0675">Receptor</keyword>
<protein>
    <submittedName>
        <fullName evidence="1">Platelet-derived growth factor receptor alpha</fullName>
    </submittedName>
</protein>
<gene>
    <name evidence="1" type="ORF">Fcan01_26173</name>
</gene>
<keyword evidence="2" id="KW-1185">Reference proteome</keyword>
<proteinExistence type="predicted"/>